<dbReference type="PANTHER" id="PTHR22896:SF0">
    <property type="entry name" value="CYCLIN N-TERMINAL DOMAIN-CONTAINING PROTEIN"/>
    <property type="match status" value="1"/>
</dbReference>
<feature type="compositionally biased region" description="Basic and acidic residues" evidence="5">
    <location>
        <begin position="221"/>
        <end position="230"/>
    </location>
</feature>
<dbReference type="InterPro" id="IPR036915">
    <property type="entry name" value="Cyclin-like_sf"/>
</dbReference>
<dbReference type="GO" id="GO:0051301">
    <property type="term" value="P:cell division"/>
    <property type="evidence" value="ECO:0007669"/>
    <property type="project" value="UniProtKB-KW"/>
</dbReference>
<dbReference type="Pfam" id="PF00134">
    <property type="entry name" value="Cyclin_N"/>
    <property type="match status" value="1"/>
</dbReference>
<evidence type="ECO:0000256" key="2">
    <source>
        <dbReference type="ARBA" id="ARBA00022553"/>
    </source>
</evidence>
<organism evidence="7">
    <name type="scientific">Ixodes ricinus</name>
    <name type="common">Common tick</name>
    <name type="synonym">Acarus ricinus</name>
    <dbReference type="NCBI Taxonomy" id="34613"/>
    <lineage>
        <taxon>Eukaryota</taxon>
        <taxon>Metazoa</taxon>
        <taxon>Ecdysozoa</taxon>
        <taxon>Arthropoda</taxon>
        <taxon>Chelicerata</taxon>
        <taxon>Arachnida</taxon>
        <taxon>Acari</taxon>
        <taxon>Parasitiformes</taxon>
        <taxon>Ixodida</taxon>
        <taxon>Ixodoidea</taxon>
        <taxon>Ixodidae</taxon>
        <taxon>Ixodinae</taxon>
        <taxon>Ixodes</taxon>
    </lineage>
</organism>
<dbReference type="PANTHER" id="PTHR22896">
    <property type="entry name" value="CDK5 AND ABL1 ENZYME SUBSTRATE 1"/>
    <property type="match status" value="1"/>
</dbReference>
<dbReference type="Gene3D" id="1.10.472.10">
    <property type="entry name" value="Cyclin-like"/>
    <property type="match status" value="1"/>
</dbReference>
<dbReference type="AlphaFoldDB" id="A0A131Y2Z7"/>
<dbReference type="PIRSF" id="PIRSF025798">
    <property type="entry name" value="Cables"/>
    <property type="match status" value="1"/>
</dbReference>
<feature type="domain" description="Cyclin N-terminal" evidence="6">
    <location>
        <begin position="423"/>
        <end position="503"/>
    </location>
</feature>
<feature type="region of interest" description="Disordered" evidence="5">
    <location>
        <begin position="64"/>
        <end position="172"/>
    </location>
</feature>
<evidence type="ECO:0000256" key="4">
    <source>
        <dbReference type="ARBA" id="ARBA00023306"/>
    </source>
</evidence>
<dbReference type="InterPro" id="IPR006671">
    <property type="entry name" value="Cyclin_N"/>
</dbReference>
<feature type="compositionally biased region" description="Polar residues" evidence="5">
    <location>
        <begin position="69"/>
        <end position="85"/>
    </location>
</feature>
<keyword evidence="4" id="KW-0131">Cell cycle</keyword>
<reference evidence="7" key="1">
    <citation type="submission" date="2016-02" db="EMBL/GenBank/DDBJ databases">
        <title>RNAseq analyses of the midgut from blood- or serum-fed Ixodes ricinus ticks.</title>
        <authorList>
            <person name="Perner J."/>
            <person name="Provaznik J."/>
            <person name="Schrenkova J."/>
            <person name="Urbanova V."/>
            <person name="Ribeiro J.M."/>
            <person name="Kopacek P."/>
        </authorList>
    </citation>
    <scope>NUCLEOTIDE SEQUENCE</scope>
    <source>
        <tissue evidence="7">Gut</tissue>
    </source>
</reference>
<evidence type="ECO:0000256" key="5">
    <source>
        <dbReference type="SAM" id="MobiDB-lite"/>
    </source>
</evidence>
<accession>A0A131Y2Z7</accession>
<dbReference type="SUPFAM" id="SSF47954">
    <property type="entry name" value="Cyclin-like"/>
    <property type="match status" value="1"/>
</dbReference>
<keyword evidence="2" id="KW-0597">Phosphoprotein</keyword>
<proteinExistence type="evidence at transcript level"/>
<feature type="compositionally biased region" description="Basic residues" evidence="5">
    <location>
        <begin position="127"/>
        <end position="137"/>
    </location>
</feature>
<dbReference type="GO" id="GO:0051726">
    <property type="term" value="P:regulation of cell cycle"/>
    <property type="evidence" value="ECO:0007669"/>
    <property type="project" value="InterPro"/>
</dbReference>
<protein>
    <submittedName>
        <fullName evidence="7">Putative cyclin ik3-1/cables</fullName>
    </submittedName>
</protein>
<dbReference type="InterPro" id="IPR012388">
    <property type="entry name" value="CABLES1/2"/>
</dbReference>
<evidence type="ECO:0000259" key="6">
    <source>
        <dbReference type="Pfam" id="PF00134"/>
    </source>
</evidence>
<evidence type="ECO:0000256" key="3">
    <source>
        <dbReference type="ARBA" id="ARBA00022618"/>
    </source>
</evidence>
<feature type="compositionally biased region" description="Polar residues" evidence="5">
    <location>
        <begin position="138"/>
        <end position="164"/>
    </location>
</feature>
<evidence type="ECO:0000256" key="1">
    <source>
        <dbReference type="ARBA" id="ARBA00008742"/>
    </source>
</evidence>
<dbReference type="EMBL" id="GEFM01002944">
    <property type="protein sequence ID" value="JAP72852.1"/>
    <property type="molecule type" value="mRNA"/>
</dbReference>
<feature type="region of interest" description="Disordered" evidence="5">
    <location>
        <begin position="216"/>
        <end position="237"/>
    </location>
</feature>
<evidence type="ECO:0000313" key="7">
    <source>
        <dbReference type="EMBL" id="JAP72852.1"/>
    </source>
</evidence>
<comment type="similarity">
    <text evidence="1">Belongs to the cyclin family.</text>
</comment>
<dbReference type="GO" id="GO:0005829">
    <property type="term" value="C:cytosol"/>
    <property type="evidence" value="ECO:0007669"/>
    <property type="project" value="UniProtKB-ARBA"/>
</dbReference>
<keyword evidence="3" id="KW-0132">Cell division</keyword>
<sequence>MAACLKRQRSRRRLAALTFLSNISLDGTHRDTKLNIFNRATQSCDVDVTDRTAVAAADFAVNEEDPATTDRTTPPLVSSKCSATTPAAKANSDEKLAYSAGGSSPRERERVYSFASETRIRLPSFSGKKKPLTRQHSTKPLQQQQASKGSNESLGGTQSRSRQTSGSFSDSSHSSFELKFVKSTKDQPVRDERVYMVSAKRAPVVVFSALSYNRRSLRSSARPETKTEASKRRHASGNRQLLAINDNGDAMDMLSLLGIRRPEEGQYLSFGQYLVSSHQPHGSGAPLRWSKSHEPELPVHSHVGRCVSYDAGQATTPPSANSLDKSFEWSKDDTILPHCCVIPVLYTPDLLDNPELIAGKHSTLLTFPSYITSVIDYVKPSDLKKELNDKFREKFPFIKLTLSKLRSLKREMCKIACGECGIDLLTVSQAYVFFEKLILKLLINKQNRKLCAGACLMLSAKLNDVKGNDIMTLIEKIECGFRLNRKDLLDFEFGVLVALEFSLHLPTWQIYPHYQRLLYES</sequence>
<dbReference type="CDD" id="cd20556">
    <property type="entry name" value="CYCLIN_CABLES"/>
    <property type="match status" value="1"/>
</dbReference>
<dbReference type="FunFam" id="1.10.472.10:FF:000020">
    <property type="entry name" value="CDK5 and ABL1 enzyme substrate 1"/>
    <property type="match status" value="1"/>
</dbReference>
<name>A0A131Y2Z7_IXORI</name>